<protein>
    <submittedName>
        <fullName evidence="2">Uncharacterized protein</fullName>
    </submittedName>
</protein>
<feature type="compositionally biased region" description="Low complexity" evidence="1">
    <location>
        <begin position="284"/>
        <end position="297"/>
    </location>
</feature>
<evidence type="ECO:0000313" key="2">
    <source>
        <dbReference type="EMBL" id="KDQ15537.1"/>
    </source>
</evidence>
<keyword evidence="3" id="KW-1185">Reference proteome</keyword>
<proteinExistence type="predicted"/>
<feature type="region of interest" description="Disordered" evidence="1">
    <location>
        <begin position="40"/>
        <end position="305"/>
    </location>
</feature>
<feature type="compositionally biased region" description="Polar residues" evidence="1">
    <location>
        <begin position="82"/>
        <end position="105"/>
    </location>
</feature>
<organism evidence="2 3">
    <name type="scientific">Botryobasidium botryosum (strain FD-172 SS1)</name>
    <dbReference type="NCBI Taxonomy" id="930990"/>
    <lineage>
        <taxon>Eukaryota</taxon>
        <taxon>Fungi</taxon>
        <taxon>Dikarya</taxon>
        <taxon>Basidiomycota</taxon>
        <taxon>Agaricomycotina</taxon>
        <taxon>Agaricomycetes</taxon>
        <taxon>Cantharellales</taxon>
        <taxon>Botryobasidiaceae</taxon>
        <taxon>Botryobasidium</taxon>
    </lineage>
</organism>
<feature type="compositionally biased region" description="Basic and acidic residues" evidence="1">
    <location>
        <begin position="190"/>
        <end position="204"/>
    </location>
</feature>
<reference evidence="3" key="1">
    <citation type="journal article" date="2014" name="Proc. Natl. Acad. Sci. U.S.A.">
        <title>Extensive sampling of basidiomycete genomes demonstrates inadequacy of the white-rot/brown-rot paradigm for wood decay fungi.</title>
        <authorList>
            <person name="Riley R."/>
            <person name="Salamov A.A."/>
            <person name="Brown D.W."/>
            <person name="Nagy L.G."/>
            <person name="Floudas D."/>
            <person name="Held B.W."/>
            <person name="Levasseur A."/>
            <person name="Lombard V."/>
            <person name="Morin E."/>
            <person name="Otillar R."/>
            <person name="Lindquist E.A."/>
            <person name="Sun H."/>
            <person name="LaButti K.M."/>
            <person name="Schmutz J."/>
            <person name="Jabbour D."/>
            <person name="Luo H."/>
            <person name="Baker S.E."/>
            <person name="Pisabarro A.G."/>
            <person name="Walton J.D."/>
            <person name="Blanchette R.A."/>
            <person name="Henrissat B."/>
            <person name="Martin F."/>
            <person name="Cullen D."/>
            <person name="Hibbett D.S."/>
            <person name="Grigoriev I.V."/>
        </authorList>
    </citation>
    <scope>NUCLEOTIDE SEQUENCE [LARGE SCALE GENOMIC DNA]</scope>
    <source>
        <strain evidence="3">FD-172 SS1</strain>
    </source>
</reference>
<dbReference type="EMBL" id="KL198032">
    <property type="protein sequence ID" value="KDQ15537.1"/>
    <property type="molecule type" value="Genomic_DNA"/>
</dbReference>
<feature type="compositionally biased region" description="Polar residues" evidence="1">
    <location>
        <begin position="251"/>
        <end position="264"/>
    </location>
</feature>
<evidence type="ECO:0000256" key="1">
    <source>
        <dbReference type="SAM" id="MobiDB-lite"/>
    </source>
</evidence>
<evidence type="ECO:0000313" key="3">
    <source>
        <dbReference type="Proteomes" id="UP000027195"/>
    </source>
</evidence>
<dbReference type="HOGENOM" id="CLU_912115_0_0_1"/>
<feature type="compositionally biased region" description="Basic and acidic residues" evidence="1">
    <location>
        <begin position="40"/>
        <end position="61"/>
    </location>
</feature>
<dbReference type="Proteomes" id="UP000027195">
    <property type="component" value="Unassembled WGS sequence"/>
</dbReference>
<feature type="compositionally biased region" description="Basic and acidic residues" evidence="1">
    <location>
        <begin position="160"/>
        <end position="176"/>
    </location>
</feature>
<gene>
    <name evidence="2" type="ORF">BOTBODRAFT_44146</name>
</gene>
<dbReference type="InParanoid" id="A0A067MUI2"/>
<name>A0A067MUI2_BOTB1</name>
<sequence>MPKGPQRPDLPPLDDDLTHAEIMDALLDYMEALWDLVNNEKSDAPKDGVDADGPGHGRASSEDTTQISKATAERSAGPSAATKASGSSARTLANPASTEMPNDNESVALGDESGTSVNVREDSEAVLGNSAEPSAAPPDAAMPAATSGGQPQTPPSTPQEDMRSKERSEPNAEKAGKQVTELAKSNTNDSTERLAQDDGAREEGDNGAPGASKTDARKKNPKGGKGPGNQGDREGREIGATHQSLCAKPSTRASTRNQGKSQVANAELAFASRGTGMTLRPKPAAKADAGKAKAGTGKAKDKVKG</sequence>
<dbReference type="AlphaFoldDB" id="A0A067MUI2"/>
<accession>A0A067MUI2</accession>
<feature type="compositionally biased region" description="Low complexity" evidence="1">
    <location>
        <begin position="131"/>
        <end position="151"/>
    </location>
</feature>